<dbReference type="WBParaSite" id="jg24339">
    <property type="protein sequence ID" value="jg24339"/>
    <property type="gene ID" value="jg24339"/>
</dbReference>
<reference evidence="3" key="1">
    <citation type="submission" date="2022-11" db="UniProtKB">
        <authorList>
            <consortium name="WormBaseParasite"/>
        </authorList>
    </citation>
    <scope>IDENTIFICATION</scope>
</reference>
<proteinExistence type="predicted"/>
<evidence type="ECO:0000313" key="3">
    <source>
        <dbReference type="WBParaSite" id="jg24339"/>
    </source>
</evidence>
<evidence type="ECO:0000313" key="2">
    <source>
        <dbReference type="Proteomes" id="UP000887574"/>
    </source>
</evidence>
<dbReference type="Proteomes" id="UP000887574">
    <property type="component" value="Unplaced"/>
</dbReference>
<protein>
    <submittedName>
        <fullName evidence="3">Uncharacterized protein</fullName>
    </submittedName>
</protein>
<keyword evidence="1" id="KW-1133">Transmembrane helix</keyword>
<keyword evidence="2" id="KW-1185">Reference proteome</keyword>
<name>A0A915DYN9_9BILA</name>
<accession>A0A915DYN9</accession>
<feature type="transmembrane region" description="Helical" evidence="1">
    <location>
        <begin position="32"/>
        <end position="53"/>
    </location>
</feature>
<sequence length="198" mass="21228">MTLTVACQTLIVTKWNDAKWGPSLVYRYFKNFGNIVALIISLYFEFYLLFFGYRIVPEKEIKQNTGKSPAVENAKDAAHAAVDKTKMLLIPLLKRPECCSVYAIKTKDMASAAAGKAGDAAEAVKEIAGDSVDATKDLCPLLPTTKSAAQTVVDTTKNVASATAARPVKLLRTMLSQPLQDGEVIEGAGGKLKDAGGK</sequence>
<evidence type="ECO:0000256" key="1">
    <source>
        <dbReference type="SAM" id="Phobius"/>
    </source>
</evidence>
<keyword evidence="1" id="KW-0812">Transmembrane</keyword>
<dbReference type="AlphaFoldDB" id="A0A915DYN9"/>
<keyword evidence="1" id="KW-0472">Membrane</keyword>
<organism evidence="2 3">
    <name type="scientific">Ditylenchus dipsaci</name>
    <dbReference type="NCBI Taxonomy" id="166011"/>
    <lineage>
        <taxon>Eukaryota</taxon>
        <taxon>Metazoa</taxon>
        <taxon>Ecdysozoa</taxon>
        <taxon>Nematoda</taxon>
        <taxon>Chromadorea</taxon>
        <taxon>Rhabditida</taxon>
        <taxon>Tylenchina</taxon>
        <taxon>Tylenchomorpha</taxon>
        <taxon>Sphaerularioidea</taxon>
        <taxon>Anguinidae</taxon>
        <taxon>Anguininae</taxon>
        <taxon>Ditylenchus</taxon>
    </lineage>
</organism>